<keyword evidence="3" id="KW-1133">Transmembrane helix</keyword>
<evidence type="ECO:0000313" key="4">
    <source>
        <dbReference type="EMBL" id="CAP24232.2"/>
    </source>
</evidence>
<sequence>MDTIFRCLLMGRVAKEPVDAFPMSMLNVLQLLPCLVDWTTEGKHREEDDVSFPRQKKVTCLVDTIWLGTLLLCLPPFYSFLLAPYPSERLFLIFFFFSAYLFKIDLLSEIMALPDSELNIMKEQFKVLKDQFLEQRSQLYAATKNRENEEYVTDLEKKLKQAQQENEDLKQIIAMNQVKAGDDLKDLLMQLETEREKNKAKGYWNLTKVGLLMEKLSDRFDESEEIMLTNCQYAKTYLEPQRIQETIDRYLILIGKTVRNKKESFDDLTKQLDEANKNAAYYKKKFDESESQLKFDARLTAQIQEKINQMSISLEGHKKLVAELEEEKKKGQRLAEGVLDDLEENHSYGDEVEKVDEDDDKEEDQDEEK</sequence>
<gene>
    <name evidence="6" type="primary">atz-1</name>
    <name evidence="4 6" type="ORF">CBG03320</name>
    <name evidence="4" type="ORF">CBG_03320</name>
</gene>
<reference evidence="4 5" key="2">
    <citation type="journal article" date="2011" name="PLoS Genet.">
        <title>Caenorhabditis briggsae recombinant inbred line genotypes reveal inter-strain incompatibility and the evolution of recombination.</title>
        <authorList>
            <person name="Ross J.A."/>
            <person name="Koboldt D.C."/>
            <person name="Staisch J.E."/>
            <person name="Chamberlin H.M."/>
            <person name="Gupta B.P."/>
            <person name="Miller R.D."/>
            <person name="Baird S.E."/>
            <person name="Haag E.S."/>
        </authorList>
    </citation>
    <scope>NUCLEOTIDE SEQUENCE [LARGE SCALE GENOMIC DNA]</scope>
    <source>
        <strain evidence="4 5">AF16</strain>
    </source>
</reference>
<feature type="transmembrane region" description="Helical" evidence="3">
    <location>
        <begin position="58"/>
        <end position="78"/>
    </location>
</feature>
<dbReference type="WormBase" id="CBG03320">
    <property type="protein sequence ID" value="CBP14720"/>
    <property type="gene ID" value="WBGene00026201"/>
    <property type="gene designation" value="Cbr-atz-1"/>
</dbReference>
<dbReference type="STRING" id="6238.A8WUS0"/>
<name>A8WUS0_CAEBR</name>
<dbReference type="Proteomes" id="UP000008549">
    <property type="component" value="Unassembled WGS sequence"/>
</dbReference>
<keyword evidence="3" id="KW-0812">Transmembrane</keyword>
<evidence type="ECO:0000256" key="3">
    <source>
        <dbReference type="SAM" id="Phobius"/>
    </source>
</evidence>
<keyword evidence="5" id="KW-1185">Reference proteome</keyword>
<evidence type="ECO:0000313" key="6">
    <source>
        <dbReference type="WormBase" id="CBG03320"/>
    </source>
</evidence>
<dbReference type="eggNOG" id="ENOG502TIV3">
    <property type="taxonomic scope" value="Eukaryota"/>
</dbReference>
<dbReference type="OMA" id="ICEMSKE"/>
<feature type="coiled-coil region" evidence="1">
    <location>
        <begin position="145"/>
        <end position="179"/>
    </location>
</feature>
<dbReference type="InParanoid" id="A8WUS0"/>
<accession>A8WUS0</accession>
<evidence type="ECO:0000256" key="1">
    <source>
        <dbReference type="SAM" id="Coils"/>
    </source>
</evidence>
<feature type="region of interest" description="Disordered" evidence="2">
    <location>
        <begin position="335"/>
        <end position="369"/>
    </location>
</feature>
<evidence type="ECO:0000313" key="5">
    <source>
        <dbReference type="Proteomes" id="UP000008549"/>
    </source>
</evidence>
<reference evidence="4 5" key="1">
    <citation type="journal article" date="2003" name="PLoS Biol.">
        <title>The genome sequence of Caenorhabditis briggsae: a platform for comparative genomics.</title>
        <authorList>
            <person name="Stein L.D."/>
            <person name="Bao Z."/>
            <person name="Blasiar D."/>
            <person name="Blumenthal T."/>
            <person name="Brent M.R."/>
            <person name="Chen N."/>
            <person name="Chinwalla A."/>
            <person name="Clarke L."/>
            <person name="Clee C."/>
            <person name="Coghlan A."/>
            <person name="Coulson A."/>
            <person name="D'Eustachio P."/>
            <person name="Fitch D.H."/>
            <person name="Fulton L.A."/>
            <person name="Fulton R.E."/>
            <person name="Griffiths-Jones S."/>
            <person name="Harris T.W."/>
            <person name="Hillier L.W."/>
            <person name="Kamath R."/>
            <person name="Kuwabara P.E."/>
            <person name="Mardis E.R."/>
            <person name="Marra M.A."/>
            <person name="Miner T.L."/>
            <person name="Minx P."/>
            <person name="Mullikin J.C."/>
            <person name="Plumb R.W."/>
            <person name="Rogers J."/>
            <person name="Schein J.E."/>
            <person name="Sohrmann M."/>
            <person name="Spieth J."/>
            <person name="Stajich J.E."/>
            <person name="Wei C."/>
            <person name="Willey D."/>
            <person name="Wilson R.K."/>
            <person name="Durbin R."/>
            <person name="Waterston R.H."/>
        </authorList>
    </citation>
    <scope>NUCLEOTIDE SEQUENCE [LARGE SCALE GENOMIC DNA]</scope>
    <source>
        <strain evidence="4 5">AF16</strain>
    </source>
</reference>
<protein>
    <submittedName>
        <fullName evidence="4">Protein CBG03320</fullName>
    </submittedName>
</protein>
<keyword evidence="3" id="KW-0472">Membrane</keyword>
<feature type="compositionally biased region" description="Acidic residues" evidence="2">
    <location>
        <begin position="353"/>
        <end position="369"/>
    </location>
</feature>
<dbReference type="AlphaFoldDB" id="A8WUS0"/>
<evidence type="ECO:0000256" key="2">
    <source>
        <dbReference type="SAM" id="MobiDB-lite"/>
    </source>
</evidence>
<proteinExistence type="predicted"/>
<dbReference type="HOGENOM" id="CLU_750576_0_0_1"/>
<keyword evidence="1" id="KW-0175">Coiled coil</keyword>
<organism evidence="4 5">
    <name type="scientific">Caenorhabditis briggsae</name>
    <dbReference type="NCBI Taxonomy" id="6238"/>
    <lineage>
        <taxon>Eukaryota</taxon>
        <taxon>Metazoa</taxon>
        <taxon>Ecdysozoa</taxon>
        <taxon>Nematoda</taxon>
        <taxon>Chromadorea</taxon>
        <taxon>Rhabditida</taxon>
        <taxon>Rhabditina</taxon>
        <taxon>Rhabditomorpha</taxon>
        <taxon>Rhabditoidea</taxon>
        <taxon>Rhabditidae</taxon>
        <taxon>Peloderinae</taxon>
        <taxon>Caenorhabditis</taxon>
    </lineage>
</organism>
<dbReference type="EMBL" id="HE601244">
    <property type="protein sequence ID" value="CAP24232.2"/>
    <property type="molecule type" value="Genomic_DNA"/>
</dbReference>